<keyword evidence="2" id="KW-0547">Nucleotide-binding</keyword>
<keyword evidence="2" id="KW-0347">Helicase</keyword>
<evidence type="ECO:0000256" key="2">
    <source>
        <dbReference type="ARBA" id="ARBA00022806"/>
    </source>
</evidence>
<dbReference type="Gene3D" id="3.40.50.300">
    <property type="entry name" value="P-loop containing nucleotide triphosphate hydrolases"/>
    <property type="match status" value="1"/>
</dbReference>
<protein>
    <submittedName>
        <fullName evidence="4">Uncharacterized protein</fullName>
    </submittedName>
</protein>
<evidence type="ECO:0000256" key="1">
    <source>
        <dbReference type="ARBA" id="ARBA00022801"/>
    </source>
</evidence>
<dbReference type="GO" id="GO:0016787">
    <property type="term" value="F:hydrolase activity"/>
    <property type="evidence" value="ECO:0007669"/>
    <property type="project" value="UniProtKB-KW"/>
</dbReference>
<proteinExistence type="predicted"/>
<dbReference type="Proteomes" id="UP001178507">
    <property type="component" value="Unassembled WGS sequence"/>
</dbReference>
<sequence length="735" mass="80714">MGQAGIQVKPLAAAPTPAPMQPGPWGDGDADMEAALAASVEESQRQNRKLELDSRWEDVNGPVVLRQHSTLNQFNKFFSKAIARFNAPSSICGYLTIAHCRLLRQFLDGAKSPLPAWKLQEVGGKLITESSLVLKETERAMAGIAAKRQRYIDAHLREFSPPEARKYLRAWVANFEISDELREDGFPEGGFRSATAPSLHFARYNEFPQLGVATFEEKARIAAEQRRFGGHLNEKGETSTFEDGEFAHILERFEGTSSQLLTPAEWQALEPPNGLSVFAVDVNGHFVTAVAAWVVDGDGEEAKAVIQVFNTTDSSYLSWPMLSNLHGFVFRSAAGGGLYQFDLTTSSQRFWENFFMFKIFVLHSTIPMDEQEQVCHVFLASTIAESSVTLPKVRVVIDTCLRRQLCPDKSRHGVHCLLTQRWPKPTAYQSTQKRVPFPGREVGIARFSLSALWASRAPSKRQKHRPGRVFPGVSIRLVPRSFYTQHMTQYDAPEIEQANVLQGIMGIHLNESHSEDGSQIALMPYLQAGNFTGVRCAKQTRGVWQLWTMSAICSGLYTGLAPCGLRAPGGLAPSVPLGKPSLQSGTGLRMRSAYGDLVFERECAAGAPCVALPSAQLHRSLPELEAMSTAKLKNVARELQDKGGNCLPIAPGHREGLIAWILKAQDLAPSPAGAAAGIKSELGELADRGVALQQPAPLYVRAGSVPAERADRRRLRAEARLRAEGQKPWEGAVET</sequence>
<evidence type="ECO:0000313" key="5">
    <source>
        <dbReference type="Proteomes" id="UP001178507"/>
    </source>
</evidence>
<organism evidence="4 5">
    <name type="scientific">Effrenium voratum</name>
    <dbReference type="NCBI Taxonomy" id="2562239"/>
    <lineage>
        <taxon>Eukaryota</taxon>
        <taxon>Sar</taxon>
        <taxon>Alveolata</taxon>
        <taxon>Dinophyceae</taxon>
        <taxon>Suessiales</taxon>
        <taxon>Symbiodiniaceae</taxon>
        <taxon>Effrenium</taxon>
    </lineage>
</organism>
<dbReference type="AlphaFoldDB" id="A0AA36N6S5"/>
<reference evidence="4" key="1">
    <citation type="submission" date="2023-08" db="EMBL/GenBank/DDBJ databases">
        <authorList>
            <person name="Chen Y."/>
            <person name="Shah S."/>
            <person name="Dougan E. K."/>
            <person name="Thang M."/>
            <person name="Chan C."/>
        </authorList>
    </citation>
    <scope>NUCLEOTIDE SEQUENCE</scope>
</reference>
<dbReference type="PANTHER" id="PTHR18934:SF221">
    <property type="entry name" value="ATP-DEPENDENT RNA HELICASE DHX34-RELATED"/>
    <property type="match status" value="1"/>
</dbReference>
<dbReference type="GO" id="GO:0004386">
    <property type="term" value="F:helicase activity"/>
    <property type="evidence" value="ECO:0007669"/>
    <property type="project" value="UniProtKB-KW"/>
</dbReference>
<name>A0AA36N6S5_9DINO</name>
<dbReference type="GO" id="GO:0003723">
    <property type="term" value="F:RNA binding"/>
    <property type="evidence" value="ECO:0007669"/>
    <property type="project" value="TreeGrafter"/>
</dbReference>
<dbReference type="InterPro" id="IPR027417">
    <property type="entry name" value="P-loop_NTPase"/>
</dbReference>
<keyword evidence="5" id="KW-1185">Reference proteome</keyword>
<evidence type="ECO:0000313" key="4">
    <source>
        <dbReference type="EMBL" id="CAJ1400985.1"/>
    </source>
</evidence>
<dbReference type="EMBL" id="CAUJNA010003394">
    <property type="protein sequence ID" value="CAJ1400985.1"/>
    <property type="molecule type" value="Genomic_DNA"/>
</dbReference>
<evidence type="ECO:0000256" key="3">
    <source>
        <dbReference type="SAM" id="MobiDB-lite"/>
    </source>
</evidence>
<dbReference type="PANTHER" id="PTHR18934">
    <property type="entry name" value="ATP-DEPENDENT RNA HELICASE"/>
    <property type="match status" value="1"/>
</dbReference>
<keyword evidence="1" id="KW-0378">Hydrolase</keyword>
<feature type="region of interest" description="Disordered" evidence="3">
    <location>
        <begin position="1"/>
        <end position="30"/>
    </location>
</feature>
<gene>
    <name evidence="4" type="ORF">EVOR1521_LOCUS24217</name>
</gene>
<comment type="caution">
    <text evidence="4">The sequence shown here is derived from an EMBL/GenBank/DDBJ whole genome shotgun (WGS) entry which is preliminary data.</text>
</comment>
<accession>A0AA36N6S5</accession>
<keyword evidence="2" id="KW-0067">ATP-binding</keyword>